<proteinExistence type="predicted"/>
<name>A0A8H6MFG3_9AGAR</name>
<dbReference type="AlphaFoldDB" id="A0A8H6MFG3"/>
<feature type="domain" description="DUF7918" evidence="2">
    <location>
        <begin position="9"/>
        <end position="208"/>
    </location>
</feature>
<evidence type="ECO:0000313" key="4">
    <source>
        <dbReference type="Proteomes" id="UP000521943"/>
    </source>
</evidence>
<dbReference type="OrthoDB" id="3237202at2759"/>
<organism evidence="3 4">
    <name type="scientific">Ephemerocybe angulata</name>
    <dbReference type="NCBI Taxonomy" id="980116"/>
    <lineage>
        <taxon>Eukaryota</taxon>
        <taxon>Fungi</taxon>
        <taxon>Dikarya</taxon>
        <taxon>Basidiomycota</taxon>
        <taxon>Agaricomycotina</taxon>
        <taxon>Agaricomycetes</taxon>
        <taxon>Agaricomycetidae</taxon>
        <taxon>Agaricales</taxon>
        <taxon>Agaricineae</taxon>
        <taxon>Psathyrellaceae</taxon>
        <taxon>Ephemerocybe</taxon>
    </lineage>
</organism>
<evidence type="ECO:0000259" key="2">
    <source>
        <dbReference type="Pfam" id="PF25534"/>
    </source>
</evidence>
<dbReference type="PANTHER" id="PTHR36223">
    <property type="entry name" value="BETA-LACTAMASE-TYPE TRANSPEPTIDASE FOLD DOMAIN CONTAINING PROTEIN"/>
    <property type="match status" value="1"/>
</dbReference>
<evidence type="ECO:0000313" key="3">
    <source>
        <dbReference type="EMBL" id="KAF6763984.1"/>
    </source>
</evidence>
<gene>
    <name evidence="3" type="ORF">DFP72DRAFT_800851</name>
</gene>
<protein>
    <recommendedName>
        <fullName evidence="2">DUF7918 domain-containing protein</fullName>
    </recommendedName>
</protein>
<accession>A0A8H6MFG3</accession>
<dbReference type="InterPro" id="IPR057678">
    <property type="entry name" value="DUF7918"/>
</dbReference>
<sequence length="268" mass="29397">MLSHRGFSAWITVDDEALPEYLVAVDEEAHRVSCWIPGGEGKKFTVWWKDHGGKVDTCSFITLDGFVVPGRFLLGEGVASRSGAKSDPINERPFVFTKVPEESTADDDKQTPNADVGAISVKIKRVNRVGVRPGNQQYVSTTSIPAKRKAGDLAAGFSAQQERSDMRYPTTWTITAFDPVPYSTKIPTYVTFVFRYRSQGFLESQGIAEAKKKVPLSRVASRAEPRSGGKRQSLSYPESTPNLATPSPSPPKRRRLSGSVLSDQVSIS</sequence>
<feature type="compositionally biased region" description="Polar residues" evidence="1">
    <location>
        <begin position="230"/>
        <end position="245"/>
    </location>
</feature>
<feature type="region of interest" description="Disordered" evidence="1">
    <location>
        <begin position="216"/>
        <end position="268"/>
    </location>
</feature>
<dbReference type="Pfam" id="PF25534">
    <property type="entry name" value="DUF7918"/>
    <property type="match status" value="1"/>
</dbReference>
<dbReference type="Proteomes" id="UP000521943">
    <property type="component" value="Unassembled WGS sequence"/>
</dbReference>
<keyword evidence="4" id="KW-1185">Reference proteome</keyword>
<comment type="caution">
    <text evidence="3">The sequence shown here is derived from an EMBL/GenBank/DDBJ whole genome shotgun (WGS) entry which is preliminary data.</text>
</comment>
<dbReference type="EMBL" id="JACGCI010000005">
    <property type="protein sequence ID" value="KAF6763984.1"/>
    <property type="molecule type" value="Genomic_DNA"/>
</dbReference>
<evidence type="ECO:0000256" key="1">
    <source>
        <dbReference type="SAM" id="MobiDB-lite"/>
    </source>
</evidence>
<reference evidence="3 4" key="1">
    <citation type="submission" date="2020-07" db="EMBL/GenBank/DDBJ databases">
        <title>Comparative genomics of pyrophilous fungi reveals a link between fire events and developmental genes.</title>
        <authorList>
            <consortium name="DOE Joint Genome Institute"/>
            <person name="Steindorff A.S."/>
            <person name="Carver A."/>
            <person name="Calhoun S."/>
            <person name="Stillman K."/>
            <person name="Liu H."/>
            <person name="Lipzen A."/>
            <person name="Pangilinan J."/>
            <person name="Labutti K."/>
            <person name="Bruns T.D."/>
            <person name="Grigoriev I.V."/>
        </authorList>
    </citation>
    <scope>NUCLEOTIDE SEQUENCE [LARGE SCALE GENOMIC DNA]</scope>
    <source>
        <strain evidence="3 4">CBS 144469</strain>
    </source>
</reference>
<dbReference type="PANTHER" id="PTHR36223:SF1">
    <property type="entry name" value="TRANSCRIPTION ELONGATION FACTOR EAF N-TERMINAL DOMAIN-CONTAINING PROTEIN"/>
    <property type="match status" value="1"/>
</dbReference>